<name>A0A0F9A8V3_9ZZZZ</name>
<comment type="caution">
    <text evidence="2">The sequence shown here is derived from an EMBL/GenBank/DDBJ whole genome shotgun (WGS) entry which is preliminary data.</text>
</comment>
<organism evidence="2">
    <name type="scientific">marine sediment metagenome</name>
    <dbReference type="NCBI Taxonomy" id="412755"/>
    <lineage>
        <taxon>unclassified sequences</taxon>
        <taxon>metagenomes</taxon>
        <taxon>ecological metagenomes</taxon>
    </lineage>
</organism>
<sequence length="25" mass="2993">MINYIIRRTFLIIPTLLGIMILNFI</sequence>
<proteinExistence type="predicted"/>
<reference evidence="2" key="1">
    <citation type="journal article" date="2015" name="Nature">
        <title>Complex archaea that bridge the gap between prokaryotes and eukaryotes.</title>
        <authorList>
            <person name="Spang A."/>
            <person name="Saw J.H."/>
            <person name="Jorgensen S.L."/>
            <person name="Zaremba-Niedzwiedzka K."/>
            <person name="Martijn J."/>
            <person name="Lind A.E."/>
            <person name="van Eijk R."/>
            <person name="Schleper C."/>
            <person name="Guy L."/>
            <person name="Ettema T.J."/>
        </authorList>
    </citation>
    <scope>NUCLEOTIDE SEQUENCE</scope>
</reference>
<protein>
    <submittedName>
        <fullName evidence="2">Uncharacterized protein</fullName>
    </submittedName>
</protein>
<dbReference type="EMBL" id="LAZR01043932">
    <property type="protein sequence ID" value="KKL05895.1"/>
    <property type="molecule type" value="Genomic_DNA"/>
</dbReference>
<dbReference type="AlphaFoldDB" id="A0A0F9A8V3"/>
<gene>
    <name evidence="2" type="ORF">LCGC14_2601430</name>
</gene>
<feature type="non-terminal residue" evidence="2">
    <location>
        <position position="25"/>
    </location>
</feature>
<accession>A0A0F9A8V3</accession>
<keyword evidence="1" id="KW-1133">Transmembrane helix</keyword>
<keyword evidence="1" id="KW-0812">Transmembrane</keyword>
<evidence type="ECO:0000313" key="2">
    <source>
        <dbReference type="EMBL" id="KKL05895.1"/>
    </source>
</evidence>
<feature type="transmembrane region" description="Helical" evidence="1">
    <location>
        <begin position="6"/>
        <end position="24"/>
    </location>
</feature>
<keyword evidence="1" id="KW-0472">Membrane</keyword>
<evidence type="ECO:0000256" key="1">
    <source>
        <dbReference type="SAM" id="Phobius"/>
    </source>
</evidence>